<evidence type="ECO:0000256" key="10">
    <source>
        <dbReference type="ARBA" id="ARBA00023315"/>
    </source>
</evidence>
<evidence type="ECO:0000256" key="7">
    <source>
        <dbReference type="ARBA" id="ARBA00023136"/>
    </source>
</evidence>
<evidence type="ECO:0000313" key="13">
    <source>
        <dbReference type="EMBL" id="KAL3735190.1"/>
    </source>
</evidence>
<dbReference type="InterPro" id="IPR002123">
    <property type="entry name" value="Plipid/glycerol_acylTrfase"/>
</dbReference>
<evidence type="ECO:0000256" key="1">
    <source>
        <dbReference type="ARBA" id="ARBA00004141"/>
    </source>
</evidence>
<dbReference type="PANTHER" id="PTHR15486">
    <property type="entry name" value="ANCIENT UBIQUITOUS PROTEIN"/>
    <property type="match status" value="1"/>
</dbReference>
<organism evidence="13 14">
    <name type="scientific">Eucalyptus globulus</name>
    <name type="common">Tasmanian blue gum</name>
    <dbReference type="NCBI Taxonomy" id="34317"/>
    <lineage>
        <taxon>Eukaryota</taxon>
        <taxon>Viridiplantae</taxon>
        <taxon>Streptophyta</taxon>
        <taxon>Embryophyta</taxon>
        <taxon>Tracheophyta</taxon>
        <taxon>Spermatophyta</taxon>
        <taxon>Magnoliopsida</taxon>
        <taxon>eudicotyledons</taxon>
        <taxon>Gunneridae</taxon>
        <taxon>Pentapetalae</taxon>
        <taxon>rosids</taxon>
        <taxon>malvids</taxon>
        <taxon>Myrtales</taxon>
        <taxon>Myrtaceae</taxon>
        <taxon>Myrtoideae</taxon>
        <taxon>Eucalypteae</taxon>
        <taxon>Eucalyptus</taxon>
    </lineage>
</organism>
<evidence type="ECO:0000256" key="6">
    <source>
        <dbReference type="ARBA" id="ARBA00022989"/>
    </source>
</evidence>
<name>A0ABD3K5J5_EUCGL</name>
<keyword evidence="9" id="KW-1208">Phospholipid metabolism</keyword>
<dbReference type="Pfam" id="PF23270">
    <property type="entry name" value="HAD_RAM2_N"/>
    <property type="match status" value="1"/>
</dbReference>
<proteinExistence type="inferred from homology"/>
<dbReference type="AlphaFoldDB" id="A0ABD3K5J5"/>
<evidence type="ECO:0000259" key="12">
    <source>
        <dbReference type="SMART" id="SM00563"/>
    </source>
</evidence>
<reference evidence="13 14" key="1">
    <citation type="submission" date="2024-11" db="EMBL/GenBank/DDBJ databases">
        <title>Chromosome-level genome assembly of Eucalyptus globulus Labill. provides insights into its genome evolution.</title>
        <authorList>
            <person name="Li X."/>
        </authorList>
    </citation>
    <scope>NUCLEOTIDE SEQUENCE [LARGE SCALE GENOMIC DNA]</scope>
    <source>
        <strain evidence="13">CL2024</strain>
        <tissue evidence="13">Fresh tender leaves</tissue>
    </source>
</reference>
<evidence type="ECO:0000256" key="5">
    <source>
        <dbReference type="ARBA" id="ARBA00022692"/>
    </source>
</evidence>
<protein>
    <recommendedName>
        <fullName evidence="12">Phospholipid/glycerol acyltransferase domain-containing protein</fullName>
    </recommendedName>
</protein>
<keyword evidence="10" id="KW-0012">Acyltransferase</keyword>
<dbReference type="GO" id="GO:0090447">
    <property type="term" value="F:glycerol-3-phosphate 2-O-acyltransferase activity"/>
    <property type="evidence" value="ECO:0007669"/>
    <property type="project" value="UniProtKB-ARBA"/>
</dbReference>
<dbReference type="Proteomes" id="UP001634007">
    <property type="component" value="Unassembled WGS sequence"/>
</dbReference>
<keyword evidence="8" id="KW-0443">Lipid metabolism</keyword>
<keyword evidence="7 11" id="KW-0472">Membrane</keyword>
<keyword evidence="14" id="KW-1185">Reference proteome</keyword>
<comment type="similarity">
    <text evidence="2">Belongs to the GPAT/DAPAT family.</text>
</comment>
<feature type="transmembrane region" description="Helical" evidence="11">
    <location>
        <begin position="78"/>
        <end position="102"/>
    </location>
</feature>
<feature type="transmembrane region" description="Helical" evidence="11">
    <location>
        <begin position="303"/>
        <end position="322"/>
    </location>
</feature>
<gene>
    <name evidence="13" type="ORF">ACJRO7_024344</name>
</gene>
<accession>A0ABD3K5J5</accession>
<dbReference type="EMBL" id="JBJKBG010000006">
    <property type="protein sequence ID" value="KAL3735190.1"/>
    <property type="molecule type" value="Genomic_DNA"/>
</dbReference>
<evidence type="ECO:0000256" key="8">
    <source>
        <dbReference type="ARBA" id="ARBA00023209"/>
    </source>
</evidence>
<keyword evidence="3" id="KW-0444">Lipid biosynthesis</keyword>
<dbReference type="PANTHER" id="PTHR15486:SF65">
    <property type="entry name" value="GLYCEROL-3-PHOSPHATE ACYLTRANSFERASE"/>
    <property type="match status" value="1"/>
</dbReference>
<comment type="subcellular location">
    <subcellularLocation>
        <location evidence="1">Membrane</location>
        <topology evidence="1">Multi-pass membrane protein</topology>
    </subcellularLocation>
</comment>
<keyword evidence="5 11" id="KW-0812">Transmembrane</keyword>
<evidence type="ECO:0000256" key="2">
    <source>
        <dbReference type="ARBA" id="ARBA00007937"/>
    </source>
</evidence>
<sequence length="542" mass="60579">MFPKPHSQKMAGKSMAKSISSFLTRVLFGRTKATTNIDAKPTQRFANIAKTSLEDFSPETIVFDLEGTLLRSSSLFPYFMLVAFEVGGFLRALVLLLAYPFVCMLNQETMLHVMVFICFVGVRRESFRLGSAVLPKFFLEELGREAFDGVMGFGQRVAITRLPRVMVEVKHTSCSTSFLKEWLGVDTVVGREVAVFRGRFTGLMEKNKVRQELSRLLCERRLMGSRATCIGCFGKPWPFDHQQLLAHCKEVYMVSQAEKRNWHLLPNYPKPLIFHDGKLAFRPTPLATLAMFMWLQLGLPLSILRIILGILLPFSISGPVMAMTGVKITVSKPQNPNFDPNPLANSTKGTLYACNHKTLLDPVFVSYALSKPLTAAIYSLSPFNEAISPIQTVRLARDREQDTKLMQRALTRSDLVVCPEGTTCREPYLLRFSPLFARVSKDIVPVPIDVGISMFYGSTARGPKCWDPVFHFMNPNSSYTLQILEKLPASYTCEGGGKSGVEVANYVQSQIAGALGFECTLLTRKDKYMVLAGNDGRVKAEN</sequence>
<dbReference type="SMART" id="SM00563">
    <property type="entry name" value="PlsC"/>
    <property type="match status" value="1"/>
</dbReference>
<feature type="domain" description="Phospholipid/glycerol acyltransferase" evidence="12">
    <location>
        <begin position="350"/>
        <end position="451"/>
    </location>
</feature>
<keyword evidence="4" id="KW-0808">Transferase</keyword>
<evidence type="ECO:0000313" key="14">
    <source>
        <dbReference type="Proteomes" id="UP001634007"/>
    </source>
</evidence>
<evidence type="ECO:0000256" key="3">
    <source>
        <dbReference type="ARBA" id="ARBA00022516"/>
    </source>
</evidence>
<evidence type="ECO:0000256" key="11">
    <source>
        <dbReference type="SAM" id="Phobius"/>
    </source>
</evidence>
<evidence type="ECO:0000256" key="9">
    <source>
        <dbReference type="ARBA" id="ARBA00023264"/>
    </source>
</evidence>
<dbReference type="InterPro" id="IPR056462">
    <property type="entry name" value="HAD_RAM2/GPAT1-8"/>
</dbReference>
<dbReference type="Pfam" id="PF01553">
    <property type="entry name" value="Acyltransferase"/>
    <property type="match status" value="1"/>
</dbReference>
<dbReference type="GO" id="GO:0008654">
    <property type="term" value="P:phospholipid biosynthetic process"/>
    <property type="evidence" value="ECO:0007669"/>
    <property type="project" value="UniProtKB-KW"/>
</dbReference>
<comment type="caution">
    <text evidence="13">The sequence shown here is derived from an EMBL/GenBank/DDBJ whole genome shotgun (WGS) entry which is preliminary data.</text>
</comment>
<keyword evidence="6 11" id="KW-1133">Transmembrane helix</keyword>
<dbReference type="GO" id="GO:0016020">
    <property type="term" value="C:membrane"/>
    <property type="evidence" value="ECO:0007669"/>
    <property type="project" value="UniProtKB-SubCell"/>
</dbReference>
<dbReference type="SUPFAM" id="SSF69593">
    <property type="entry name" value="Glycerol-3-phosphate (1)-acyltransferase"/>
    <property type="match status" value="1"/>
</dbReference>
<keyword evidence="8" id="KW-0594">Phospholipid biosynthesis</keyword>
<evidence type="ECO:0000256" key="4">
    <source>
        <dbReference type="ARBA" id="ARBA00022679"/>
    </source>
</evidence>